<dbReference type="CDD" id="cd01948">
    <property type="entry name" value="EAL"/>
    <property type="match status" value="1"/>
</dbReference>
<dbReference type="SMART" id="SM00052">
    <property type="entry name" value="EAL"/>
    <property type="match status" value="1"/>
</dbReference>
<feature type="domain" description="EAL" evidence="1">
    <location>
        <begin position="5"/>
        <end position="257"/>
    </location>
</feature>
<organism evidence="2 3">
    <name type="scientific">Halothiobacillus neapolitanus (strain ATCC 23641 / DSM 15147 / CIP 104769 / NCIMB 8539 / c2)</name>
    <name type="common">Thiobacillus neapolitanus</name>
    <dbReference type="NCBI Taxonomy" id="555778"/>
    <lineage>
        <taxon>Bacteria</taxon>
        <taxon>Pseudomonadati</taxon>
        <taxon>Pseudomonadota</taxon>
        <taxon>Gammaproteobacteria</taxon>
        <taxon>Chromatiales</taxon>
        <taxon>Halothiobacillaceae</taxon>
        <taxon>Halothiobacillus</taxon>
    </lineage>
</organism>
<dbReference type="PROSITE" id="PS50883">
    <property type="entry name" value="EAL"/>
    <property type="match status" value="1"/>
</dbReference>
<reference evidence="2 3" key="1">
    <citation type="submission" date="2009-10" db="EMBL/GenBank/DDBJ databases">
        <title>Complete sequence of Halothiobacillus neapolitanus c2.</title>
        <authorList>
            <consortium name="US DOE Joint Genome Institute"/>
            <person name="Lucas S."/>
            <person name="Copeland A."/>
            <person name="Lapidus A."/>
            <person name="Glavina del Rio T."/>
            <person name="Tice H."/>
            <person name="Bruce D."/>
            <person name="Goodwin L."/>
            <person name="Pitluck S."/>
            <person name="Davenport K."/>
            <person name="Brettin T."/>
            <person name="Detter J.C."/>
            <person name="Han C."/>
            <person name="Tapia R."/>
            <person name="Larimer F."/>
            <person name="Land M."/>
            <person name="Hauser L."/>
            <person name="Kyrpides N."/>
            <person name="Mikhailova N."/>
            <person name="Kerfeld C."/>
            <person name="Cannon G."/>
            <person name="Heinhort S."/>
        </authorList>
    </citation>
    <scope>NUCLEOTIDE SEQUENCE [LARGE SCALE GENOMIC DNA]</scope>
    <source>
        <strain evidence="3">ATCC 23641 / c2</strain>
    </source>
</reference>
<dbReference type="PANTHER" id="PTHR33121">
    <property type="entry name" value="CYCLIC DI-GMP PHOSPHODIESTERASE PDEF"/>
    <property type="match status" value="1"/>
</dbReference>
<keyword evidence="3" id="KW-1185">Reference proteome</keyword>
<dbReference type="Pfam" id="PF00563">
    <property type="entry name" value="EAL"/>
    <property type="match status" value="1"/>
</dbReference>
<dbReference type="eggNOG" id="COG2200">
    <property type="taxonomic scope" value="Bacteria"/>
</dbReference>
<dbReference type="HOGENOM" id="CLU_015702_0_0_6"/>
<dbReference type="EMBL" id="CP001801">
    <property type="protein sequence ID" value="ACX96012.1"/>
    <property type="molecule type" value="Genomic_DNA"/>
</dbReference>
<dbReference type="InterPro" id="IPR050706">
    <property type="entry name" value="Cyclic-di-GMP_PDE-like"/>
</dbReference>
<dbReference type="Proteomes" id="UP000009102">
    <property type="component" value="Chromosome"/>
</dbReference>
<name>D0KZY9_HALNC</name>
<dbReference type="AlphaFoldDB" id="D0KZY9"/>
<proteinExistence type="predicted"/>
<dbReference type="InterPro" id="IPR035919">
    <property type="entry name" value="EAL_sf"/>
</dbReference>
<dbReference type="STRING" id="555778.Hneap_1176"/>
<gene>
    <name evidence="2" type="ordered locus">Hneap_1176</name>
</gene>
<protein>
    <submittedName>
        <fullName evidence="2">Diguanylate phosphodiesterase</fullName>
    </submittedName>
</protein>
<evidence type="ECO:0000259" key="1">
    <source>
        <dbReference type="PROSITE" id="PS50883"/>
    </source>
</evidence>
<dbReference type="PANTHER" id="PTHR33121:SF76">
    <property type="entry name" value="SIGNALING PROTEIN"/>
    <property type="match status" value="1"/>
</dbReference>
<dbReference type="InterPro" id="IPR029151">
    <property type="entry name" value="Sensor-like_sf"/>
</dbReference>
<dbReference type="GO" id="GO:0071111">
    <property type="term" value="F:cyclic-guanylate-specific phosphodiesterase activity"/>
    <property type="evidence" value="ECO:0007669"/>
    <property type="project" value="InterPro"/>
</dbReference>
<evidence type="ECO:0000313" key="2">
    <source>
        <dbReference type="EMBL" id="ACX96012.1"/>
    </source>
</evidence>
<dbReference type="Gene3D" id="3.20.20.450">
    <property type="entry name" value="EAL domain"/>
    <property type="match status" value="1"/>
</dbReference>
<accession>D0KZY9</accession>
<sequence>MYPRIHTMTDGQRIALCEQFTVRSAFQPIVSVAHQRIVGYEGLARIFDADGAPRSPADLFQSITDIEFLVRADRACRELHLKNFMHAHLESRWLFLNVHPLVAMHGHQFGSFFAQLLETLNVEGWRIVIEVVESELPDETQLMESIEFYRSLGCLIALDDFGVGGSQFTRLWRINADIVKLDRSLIVESEHSYRAQRTLPSLVAMIHEAGSMVLQEGIETPKQLAIALNSGADLLQGFGLAKPALLDQKETFDRDFLDQGLKDSSLEMDRADYNLHQQIVSVTERFEDMLVALERGESLRNASRALLSMAIVARVFVLDARGYQVEETIHGAFAPASIKNRFRPLAQAEGACWAKRPYFRRAMIEPSMVQISRPYLSVAGGNLCRTLSYCRGHAPDNGIKVVCCDINWLDD</sequence>
<dbReference type="Gene3D" id="3.30.450.20">
    <property type="entry name" value="PAS domain"/>
    <property type="match status" value="1"/>
</dbReference>
<dbReference type="KEGG" id="hna:Hneap_1176"/>
<dbReference type="SUPFAM" id="SSF103190">
    <property type="entry name" value="Sensory domain-like"/>
    <property type="match status" value="1"/>
</dbReference>
<evidence type="ECO:0000313" key="3">
    <source>
        <dbReference type="Proteomes" id="UP000009102"/>
    </source>
</evidence>
<dbReference type="SUPFAM" id="SSF141868">
    <property type="entry name" value="EAL domain-like"/>
    <property type="match status" value="1"/>
</dbReference>
<dbReference type="InterPro" id="IPR001633">
    <property type="entry name" value="EAL_dom"/>
</dbReference>